<feature type="non-terminal residue" evidence="18">
    <location>
        <position position="1"/>
    </location>
</feature>
<keyword evidence="14" id="KW-0131">Cell cycle</keyword>
<keyword evidence="6" id="KW-0963">Cytoplasm</keyword>
<evidence type="ECO:0000256" key="12">
    <source>
        <dbReference type="ARBA" id="ARBA00023212"/>
    </source>
</evidence>
<dbReference type="PANTHER" id="PTHR28017:SF1">
    <property type="entry name" value="DASH COMPLEX SUBUNIT DAD3"/>
    <property type="match status" value="1"/>
</dbReference>
<evidence type="ECO:0000256" key="9">
    <source>
        <dbReference type="ARBA" id="ARBA00022776"/>
    </source>
</evidence>
<reference evidence="18" key="2">
    <citation type="journal article" date="2020" name="Nat. Commun.">
        <title>Large-scale genome sequencing of mycorrhizal fungi provides insights into the early evolution of symbiotic traits.</title>
        <authorList>
            <person name="Miyauchi S."/>
            <person name="Kiss E."/>
            <person name="Kuo A."/>
            <person name="Drula E."/>
            <person name="Kohler A."/>
            <person name="Sanchez-Garcia M."/>
            <person name="Morin E."/>
            <person name="Andreopoulos B."/>
            <person name="Barry K.W."/>
            <person name="Bonito G."/>
            <person name="Buee M."/>
            <person name="Carver A."/>
            <person name="Chen C."/>
            <person name="Cichocki N."/>
            <person name="Clum A."/>
            <person name="Culley D."/>
            <person name="Crous P.W."/>
            <person name="Fauchery L."/>
            <person name="Girlanda M."/>
            <person name="Hayes R.D."/>
            <person name="Keri Z."/>
            <person name="LaButti K."/>
            <person name="Lipzen A."/>
            <person name="Lombard V."/>
            <person name="Magnuson J."/>
            <person name="Maillard F."/>
            <person name="Murat C."/>
            <person name="Nolan M."/>
            <person name="Ohm R.A."/>
            <person name="Pangilinan J."/>
            <person name="Pereira M.F."/>
            <person name="Perotto S."/>
            <person name="Peter M."/>
            <person name="Pfister S."/>
            <person name="Riley R."/>
            <person name="Sitrit Y."/>
            <person name="Stielow J.B."/>
            <person name="Szollosi G."/>
            <person name="Zifcakova L."/>
            <person name="Stursova M."/>
            <person name="Spatafora J.W."/>
            <person name="Tedersoo L."/>
            <person name="Vaario L.M."/>
            <person name="Yamada A."/>
            <person name="Yan M."/>
            <person name="Wang P."/>
            <person name="Xu J."/>
            <person name="Bruns T."/>
            <person name="Baldrian P."/>
            <person name="Vilgalys R."/>
            <person name="Dunand C."/>
            <person name="Henrissat B."/>
            <person name="Grigoriev I.V."/>
            <person name="Hibbett D."/>
            <person name="Nagy L.G."/>
            <person name="Martin F.M."/>
        </authorList>
    </citation>
    <scope>NUCLEOTIDE SEQUENCE</scope>
    <source>
        <strain evidence="18">Prilba</strain>
    </source>
</reference>
<evidence type="ECO:0000256" key="10">
    <source>
        <dbReference type="ARBA" id="ARBA00022829"/>
    </source>
</evidence>
<keyword evidence="11" id="KW-0995">Kinetochore</keyword>
<dbReference type="PANTHER" id="PTHR28017">
    <property type="entry name" value="DASH COMPLEX SUBUNIT DAD3"/>
    <property type="match status" value="1"/>
</dbReference>
<evidence type="ECO:0000256" key="16">
    <source>
        <dbReference type="ARBA" id="ARBA00044179"/>
    </source>
</evidence>
<keyword evidence="8" id="KW-0493">Microtubule</keyword>
<dbReference type="GO" id="GO:0042729">
    <property type="term" value="C:DASH complex"/>
    <property type="evidence" value="ECO:0007669"/>
    <property type="project" value="InterPro"/>
</dbReference>
<evidence type="ECO:0000313" key="18">
    <source>
        <dbReference type="EMBL" id="KAF8478542.1"/>
    </source>
</evidence>
<comment type="caution">
    <text evidence="18">The sequence shown here is derived from an EMBL/GenBank/DDBJ whole genome shotgun (WGS) entry which is preliminary data.</text>
</comment>
<keyword evidence="7" id="KW-0132">Cell division</keyword>
<keyword evidence="12" id="KW-0206">Cytoskeleton</keyword>
<dbReference type="InterPro" id="IPR013965">
    <property type="entry name" value="DASH_Dad3"/>
</dbReference>
<evidence type="ECO:0000256" key="7">
    <source>
        <dbReference type="ARBA" id="ARBA00022618"/>
    </source>
</evidence>
<keyword evidence="9" id="KW-0498">Mitosis</keyword>
<gene>
    <name evidence="18" type="ORF">DFH94DRAFT_633602</name>
</gene>
<keyword evidence="10" id="KW-0159">Chromosome partition</keyword>
<name>A0A9P5MTT6_9AGAM</name>
<dbReference type="GO" id="GO:0008608">
    <property type="term" value="P:attachment of spindle microtubules to kinetochore"/>
    <property type="evidence" value="ECO:0007669"/>
    <property type="project" value="InterPro"/>
</dbReference>
<evidence type="ECO:0000256" key="8">
    <source>
        <dbReference type="ARBA" id="ARBA00022701"/>
    </source>
</evidence>
<evidence type="ECO:0000256" key="5">
    <source>
        <dbReference type="ARBA" id="ARBA00022454"/>
    </source>
</evidence>
<evidence type="ECO:0000256" key="3">
    <source>
        <dbReference type="ARBA" id="ARBA00004629"/>
    </source>
</evidence>
<dbReference type="AlphaFoldDB" id="A0A9P5MTT6"/>
<dbReference type="Proteomes" id="UP000759537">
    <property type="component" value="Unassembled WGS sequence"/>
</dbReference>
<evidence type="ECO:0000256" key="17">
    <source>
        <dbReference type="ARBA" id="ARBA00044305"/>
    </source>
</evidence>
<dbReference type="Pfam" id="PF08656">
    <property type="entry name" value="DASH_Dad3"/>
    <property type="match status" value="1"/>
</dbReference>
<dbReference type="GO" id="GO:0005874">
    <property type="term" value="C:microtubule"/>
    <property type="evidence" value="ECO:0007669"/>
    <property type="project" value="UniProtKB-KW"/>
</dbReference>
<evidence type="ECO:0000256" key="1">
    <source>
        <dbReference type="ARBA" id="ARBA00004123"/>
    </source>
</evidence>
<protein>
    <recommendedName>
        <fullName evidence="16">DASH complex subunit DAD3</fullName>
    </recommendedName>
    <alternativeName>
        <fullName evidence="17">Outer kinetochore protein DAD3</fullName>
    </alternativeName>
</protein>
<evidence type="ECO:0000256" key="6">
    <source>
        <dbReference type="ARBA" id="ARBA00022490"/>
    </source>
</evidence>
<proteinExistence type="inferred from homology"/>
<evidence type="ECO:0000256" key="4">
    <source>
        <dbReference type="ARBA" id="ARBA00006277"/>
    </source>
</evidence>
<keyword evidence="19" id="KW-1185">Reference proteome</keyword>
<dbReference type="GO" id="GO:0051010">
    <property type="term" value="F:microtubule plus-end binding"/>
    <property type="evidence" value="ECO:0007669"/>
    <property type="project" value="TreeGrafter"/>
</dbReference>
<organism evidence="18 19">
    <name type="scientific">Russula ochroleuca</name>
    <dbReference type="NCBI Taxonomy" id="152965"/>
    <lineage>
        <taxon>Eukaryota</taxon>
        <taxon>Fungi</taxon>
        <taxon>Dikarya</taxon>
        <taxon>Basidiomycota</taxon>
        <taxon>Agaricomycotina</taxon>
        <taxon>Agaricomycetes</taxon>
        <taxon>Russulales</taxon>
        <taxon>Russulaceae</taxon>
        <taxon>Russula</taxon>
    </lineage>
</organism>
<keyword evidence="13" id="KW-0539">Nucleus</keyword>
<dbReference type="GO" id="GO:0072686">
    <property type="term" value="C:mitotic spindle"/>
    <property type="evidence" value="ECO:0007669"/>
    <property type="project" value="InterPro"/>
</dbReference>
<evidence type="ECO:0000256" key="15">
    <source>
        <dbReference type="ARBA" id="ARBA00023328"/>
    </source>
</evidence>
<dbReference type="EMBL" id="WHVB01000011">
    <property type="protein sequence ID" value="KAF8478542.1"/>
    <property type="molecule type" value="Genomic_DNA"/>
</dbReference>
<comment type="similarity">
    <text evidence="4">Belongs to the DASH complex DAD3 family.</text>
</comment>
<evidence type="ECO:0000256" key="11">
    <source>
        <dbReference type="ARBA" id="ARBA00022838"/>
    </source>
</evidence>
<accession>A0A9P5MTT6</accession>
<sequence>LTQIEADVLWEYAKLNQHIKDLVIQTRSLSETPDEMMLKRLRILERKLAVVLTLFKASVWGVVNEQNFSGHPPDDTVVSVTYIDKIHHVSFIIISVFITL</sequence>
<reference evidence="18" key="1">
    <citation type="submission" date="2019-10" db="EMBL/GenBank/DDBJ databases">
        <authorList>
            <consortium name="DOE Joint Genome Institute"/>
            <person name="Kuo A."/>
            <person name="Miyauchi S."/>
            <person name="Kiss E."/>
            <person name="Drula E."/>
            <person name="Kohler A."/>
            <person name="Sanchez-Garcia M."/>
            <person name="Andreopoulos B."/>
            <person name="Barry K.W."/>
            <person name="Bonito G."/>
            <person name="Buee M."/>
            <person name="Carver A."/>
            <person name="Chen C."/>
            <person name="Cichocki N."/>
            <person name="Clum A."/>
            <person name="Culley D."/>
            <person name="Crous P.W."/>
            <person name="Fauchery L."/>
            <person name="Girlanda M."/>
            <person name="Hayes R."/>
            <person name="Keri Z."/>
            <person name="LaButti K."/>
            <person name="Lipzen A."/>
            <person name="Lombard V."/>
            <person name="Magnuson J."/>
            <person name="Maillard F."/>
            <person name="Morin E."/>
            <person name="Murat C."/>
            <person name="Nolan M."/>
            <person name="Ohm R."/>
            <person name="Pangilinan J."/>
            <person name="Pereira M."/>
            <person name="Perotto S."/>
            <person name="Peter M."/>
            <person name="Riley R."/>
            <person name="Sitrit Y."/>
            <person name="Stielow B."/>
            <person name="Szollosi G."/>
            <person name="Zifcakova L."/>
            <person name="Stursova M."/>
            <person name="Spatafora J.W."/>
            <person name="Tedersoo L."/>
            <person name="Vaario L.-M."/>
            <person name="Yamada A."/>
            <person name="Yan M."/>
            <person name="Wang P."/>
            <person name="Xu J."/>
            <person name="Bruns T."/>
            <person name="Baldrian P."/>
            <person name="Vilgalys R."/>
            <person name="Henrissat B."/>
            <person name="Grigoriev I.V."/>
            <person name="Hibbett D."/>
            <person name="Nagy L.G."/>
            <person name="Martin F.M."/>
        </authorList>
    </citation>
    <scope>NUCLEOTIDE SEQUENCE</scope>
    <source>
        <strain evidence="18">Prilba</strain>
    </source>
</reference>
<dbReference type="OrthoDB" id="2443965at2759"/>
<dbReference type="GO" id="GO:0051301">
    <property type="term" value="P:cell division"/>
    <property type="evidence" value="ECO:0007669"/>
    <property type="project" value="UniProtKB-KW"/>
</dbReference>
<evidence type="ECO:0000256" key="2">
    <source>
        <dbReference type="ARBA" id="ARBA00004186"/>
    </source>
</evidence>
<evidence type="ECO:0000256" key="14">
    <source>
        <dbReference type="ARBA" id="ARBA00023306"/>
    </source>
</evidence>
<comment type="subcellular location">
    <subcellularLocation>
        <location evidence="3">Chromosome</location>
        <location evidence="3">Centromere</location>
        <location evidence="3">Kinetochore</location>
    </subcellularLocation>
    <subcellularLocation>
        <location evidence="2">Cytoplasm</location>
        <location evidence="2">Cytoskeleton</location>
        <location evidence="2">Spindle</location>
    </subcellularLocation>
    <subcellularLocation>
        <location evidence="1">Nucleus</location>
    </subcellularLocation>
</comment>
<evidence type="ECO:0000256" key="13">
    <source>
        <dbReference type="ARBA" id="ARBA00023242"/>
    </source>
</evidence>
<evidence type="ECO:0000313" key="19">
    <source>
        <dbReference type="Proteomes" id="UP000759537"/>
    </source>
</evidence>
<keyword evidence="5" id="KW-0158">Chromosome</keyword>
<keyword evidence="15" id="KW-0137">Centromere</keyword>